<dbReference type="InterPro" id="IPR053951">
    <property type="entry name" value="K_trans_N"/>
</dbReference>
<evidence type="ECO:0000256" key="8">
    <source>
        <dbReference type="ARBA" id="ARBA00022958"/>
    </source>
</evidence>
<keyword evidence="3 12" id="KW-0813">Transport</keyword>
<evidence type="ECO:0000256" key="4">
    <source>
        <dbReference type="ARBA" id="ARBA00022475"/>
    </source>
</evidence>
<reference evidence="15 16" key="1">
    <citation type="submission" date="2019-09" db="EMBL/GenBank/DDBJ databases">
        <authorList>
            <person name="Leyn A S."/>
        </authorList>
    </citation>
    <scope>NUCLEOTIDE SEQUENCE [LARGE SCALE GENOMIC DNA]</scope>
    <source>
        <strain evidence="15">AA231_1</strain>
    </source>
</reference>
<evidence type="ECO:0000256" key="1">
    <source>
        <dbReference type="ARBA" id="ARBA00004141"/>
    </source>
</evidence>
<feature type="transmembrane region" description="Helical" evidence="12">
    <location>
        <begin position="353"/>
        <end position="373"/>
    </location>
</feature>
<gene>
    <name evidence="12" type="primary">kup</name>
    <name evidence="15" type="ORF">AA23TX_03159</name>
</gene>
<dbReference type="Pfam" id="PF22776">
    <property type="entry name" value="K_trans_C"/>
    <property type="match status" value="1"/>
</dbReference>
<dbReference type="GO" id="GO:0005886">
    <property type="term" value="C:plasma membrane"/>
    <property type="evidence" value="ECO:0007669"/>
    <property type="project" value="UniProtKB-SubCell"/>
</dbReference>
<feature type="transmembrane region" description="Helical" evidence="12">
    <location>
        <begin position="379"/>
        <end position="399"/>
    </location>
</feature>
<accession>A0A6I8LNW2</accession>
<keyword evidence="16" id="KW-1185">Reference proteome</keyword>
<feature type="transmembrane region" description="Helical" evidence="12">
    <location>
        <begin position="411"/>
        <end position="432"/>
    </location>
</feature>
<dbReference type="Proteomes" id="UP000399805">
    <property type="component" value="Unassembled WGS sequence"/>
</dbReference>
<evidence type="ECO:0000256" key="3">
    <source>
        <dbReference type="ARBA" id="ARBA00022448"/>
    </source>
</evidence>
<evidence type="ECO:0000256" key="2">
    <source>
        <dbReference type="ARBA" id="ARBA00007019"/>
    </source>
</evidence>
<evidence type="ECO:0000313" key="16">
    <source>
        <dbReference type="Proteomes" id="UP000399805"/>
    </source>
</evidence>
<dbReference type="GO" id="GO:0015293">
    <property type="term" value="F:symporter activity"/>
    <property type="evidence" value="ECO:0007669"/>
    <property type="project" value="UniProtKB-UniRule"/>
</dbReference>
<dbReference type="GO" id="GO:0015079">
    <property type="term" value="F:potassium ion transmembrane transporter activity"/>
    <property type="evidence" value="ECO:0007669"/>
    <property type="project" value="UniProtKB-UniRule"/>
</dbReference>
<dbReference type="Pfam" id="PF02705">
    <property type="entry name" value="K_trans"/>
    <property type="match status" value="1"/>
</dbReference>
<dbReference type="InterPro" id="IPR053952">
    <property type="entry name" value="K_trans_C"/>
</dbReference>
<evidence type="ECO:0000313" key="15">
    <source>
        <dbReference type="EMBL" id="VVJ18138.1"/>
    </source>
</evidence>
<comment type="function">
    <text evidence="12">Transport of potassium into the cell. Likely operates as a K(+):H(+) symporter.</text>
</comment>
<evidence type="ECO:0000256" key="11">
    <source>
        <dbReference type="ARBA" id="ARBA00023136"/>
    </source>
</evidence>
<keyword evidence="11 12" id="KW-0472">Membrane</keyword>
<feature type="domain" description="K+ potassium transporter integral membrane" evidence="13">
    <location>
        <begin position="24"/>
        <end position="478"/>
    </location>
</feature>
<evidence type="ECO:0000259" key="14">
    <source>
        <dbReference type="Pfam" id="PF22776"/>
    </source>
</evidence>
<sequence>MPGAEEEHVNGKTTTTDTVRLGLVIGALGVVFGDIGTSPIYTLQTVFSPSDPHPVPVSADNVFGVVSLIFWSVMIIVTVTYVLLAMRADNDGEGGIMALITQLRRVREPSGRRTALVLAGLGIFGAALFFGDSMITPAISVLSAVEGLKLVSDDLDAWIVPITAVIIIGLFLVQRRGTAAVGRAFGPVMIAWFGVVGACGIAGIAGHPEILKALSPTYAIGFMAGHFGIAFFALAAIVLSVTGAEALYADMGHFGRRAITRGWLFLVLPACVLSYLGQGALILEDPANVSSPFFLLVPSWGRLPMVVLATAATVIASQAVITGAYSVAAQAAQLGYLPRLRIAHTSETERGQIYVPWINWLLLVSVLTLVFAFRSSTALAFAFGMAVTGTITITTLLFFYVARTRWGTPGWLLGAGAAVLLTVDLLFVAANLTKLVHGAWLPLLIGLTAFTIMTTWQRGRRIVTAERERREGPLPEFIEGLHETPVQRVPGTAVFLNRGGRTAPLALRANAEHNHVRHEQVVILSLETEPVPRVPADERVSVADLGHAHDGIVFVTARYGYMETPDVPGALALLDPAQTEGRLRLDEASYFLSKIELQRGPEPTMAAWRKRLFIATSYITADAAEYFGLPRDRTVIMGSHVDV</sequence>
<feature type="transmembrane region" description="Helical" evidence="12">
    <location>
        <begin position="21"/>
        <end position="42"/>
    </location>
</feature>
<keyword evidence="9 12" id="KW-1133">Transmembrane helix</keyword>
<feature type="transmembrane region" description="Helical" evidence="12">
    <location>
        <begin position="155"/>
        <end position="173"/>
    </location>
</feature>
<comment type="catalytic activity">
    <reaction evidence="12">
        <text>K(+)(in) + H(+)(in) = K(+)(out) + H(+)(out)</text>
        <dbReference type="Rhea" id="RHEA:28490"/>
        <dbReference type="ChEBI" id="CHEBI:15378"/>
        <dbReference type="ChEBI" id="CHEBI:29103"/>
    </reaction>
</comment>
<keyword evidence="10 12" id="KW-0406">Ion transport</keyword>
<organism evidence="15 16">
    <name type="scientific">Amycolatopsis camponoti</name>
    <dbReference type="NCBI Taxonomy" id="2606593"/>
    <lineage>
        <taxon>Bacteria</taxon>
        <taxon>Bacillati</taxon>
        <taxon>Actinomycetota</taxon>
        <taxon>Actinomycetes</taxon>
        <taxon>Pseudonocardiales</taxon>
        <taxon>Pseudonocardiaceae</taxon>
        <taxon>Amycolatopsis</taxon>
    </lineage>
</organism>
<comment type="subcellular location">
    <subcellularLocation>
        <location evidence="12">Cell membrane</location>
        <topology evidence="12">Multi-pass membrane protein</topology>
    </subcellularLocation>
    <subcellularLocation>
        <location evidence="1">Membrane</location>
        <topology evidence="1">Multi-pass membrane protein</topology>
    </subcellularLocation>
</comment>
<keyword evidence="4 12" id="KW-1003">Cell membrane</keyword>
<dbReference type="HAMAP" id="MF_01522">
    <property type="entry name" value="Kup"/>
    <property type="match status" value="1"/>
</dbReference>
<dbReference type="AlphaFoldDB" id="A0A6I8LNW2"/>
<evidence type="ECO:0000256" key="10">
    <source>
        <dbReference type="ARBA" id="ARBA00023065"/>
    </source>
</evidence>
<dbReference type="PANTHER" id="PTHR30540">
    <property type="entry name" value="OSMOTIC STRESS POTASSIUM TRANSPORTER"/>
    <property type="match status" value="1"/>
</dbReference>
<proteinExistence type="inferred from homology"/>
<feature type="transmembrane region" description="Helical" evidence="12">
    <location>
        <begin position="218"/>
        <end position="241"/>
    </location>
</feature>
<feature type="transmembrane region" description="Helical" evidence="12">
    <location>
        <begin position="62"/>
        <end position="84"/>
    </location>
</feature>
<keyword evidence="8 12" id="KW-0630">Potassium</keyword>
<evidence type="ECO:0000256" key="5">
    <source>
        <dbReference type="ARBA" id="ARBA00022538"/>
    </source>
</evidence>
<dbReference type="PANTHER" id="PTHR30540:SF79">
    <property type="entry name" value="LOW AFFINITY POTASSIUM TRANSPORT SYSTEM PROTEIN KUP"/>
    <property type="match status" value="1"/>
</dbReference>
<name>A0A6I8LNW2_9PSEU</name>
<evidence type="ECO:0000256" key="9">
    <source>
        <dbReference type="ARBA" id="ARBA00022989"/>
    </source>
</evidence>
<dbReference type="EMBL" id="CABVGP010000001">
    <property type="protein sequence ID" value="VVJ18138.1"/>
    <property type="molecule type" value="Genomic_DNA"/>
</dbReference>
<keyword evidence="6 12" id="KW-0812">Transmembrane</keyword>
<evidence type="ECO:0000259" key="13">
    <source>
        <dbReference type="Pfam" id="PF02705"/>
    </source>
</evidence>
<dbReference type="InterPro" id="IPR003855">
    <property type="entry name" value="K+_transporter"/>
</dbReference>
<feature type="transmembrane region" description="Helical" evidence="12">
    <location>
        <begin position="114"/>
        <end position="135"/>
    </location>
</feature>
<feature type="domain" description="K+ potassium transporter C-terminal" evidence="14">
    <location>
        <begin position="490"/>
        <end position="641"/>
    </location>
</feature>
<protein>
    <recommendedName>
        <fullName evidence="12">Probable potassium transport system protein Kup</fullName>
    </recommendedName>
</protein>
<comment type="similarity">
    <text evidence="2 12">Belongs to the HAK/KUP transporter (TC 2.A.72) family.</text>
</comment>
<evidence type="ECO:0000256" key="6">
    <source>
        <dbReference type="ARBA" id="ARBA00022692"/>
    </source>
</evidence>
<feature type="transmembrane region" description="Helical" evidence="12">
    <location>
        <begin position="303"/>
        <end position="332"/>
    </location>
</feature>
<feature type="transmembrane region" description="Helical" evidence="12">
    <location>
        <begin position="262"/>
        <end position="283"/>
    </location>
</feature>
<feature type="transmembrane region" description="Helical" evidence="12">
    <location>
        <begin position="185"/>
        <end position="206"/>
    </location>
</feature>
<keyword evidence="5 12" id="KW-0633">Potassium transport</keyword>
<evidence type="ECO:0000256" key="12">
    <source>
        <dbReference type="HAMAP-Rule" id="MF_01522"/>
    </source>
</evidence>
<dbReference type="InterPro" id="IPR023051">
    <property type="entry name" value="Kup"/>
</dbReference>
<evidence type="ECO:0000256" key="7">
    <source>
        <dbReference type="ARBA" id="ARBA00022847"/>
    </source>
</evidence>
<feature type="transmembrane region" description="Helical" evidence="12">
    <location>
        <begin position="438"/>
        <end position="456"/>
    </location>
</feature>
<keyword evidence="7 12" id="KW-0769">Symport</keyword>